<dbReference type="RefSeq" id="WP_157169309.1">
    <property type="nucleotide sequence ID" value="NZ_WPNZ01000031.1"/>
</dbReference>
<comment type="caution">
    <text evidence="2">The sequence shown here is derived from an EMBL/GenBank/DDBJ whole genome shotgun (WGS) entry which is preliminary data.</text>
</comment>
<keyword evidence="3" id="KW-1185">Reference proteome</keyword>
<evidence type="ECO:0000313" key="3">
    <source>
        <dbReference type="Proteomes" id="UP000483802"/>
    </source>
</evidence>
<proteinExistence type="predicted"/>
<reference evidence="2 3" key="1">
    <citation type="submission" date="2019-11" db="EMBL/GenBank/DDBJ databases">
        <title>Streptomyces typhae sp. nov., a novel endophytic actinomycete isolated from the root of cattail pollen (Typha angustifolia L.).</title>
        <authorList>
            <person name="Peng C."/>
        </authorList>
    </citation>
    <scope>NUCLEOTIDE SEQUENCE [LARGE SCALE GENOMIC DNA]</scope>
    <source>
        <strain evidence="3">p1417</strain>
    </source>
</reference>
<gene>
    <name evidence="2" type="ORF">GPA10_37530</name>
</gene>
<accession>A0A6L6X8Q1</accession>
<evidence type="ECO:0000313" key="2">
    <source>
        <dbReference type="EMBL" id="MVO90303.1"/>
    </source>
</evidence>
<dbReference type="EMBL" id="WPNZ01000031">
    <property type="protein sequence ID" value="MVO90303.1"/>
    <property type="molecule type" value="Genomic_DNA"/>
</dbReference>
<evidence type="ECO:0008006" key="4">
    <source>
        <dbReference type="Google" id="ProtNLM"/>
    </source>
</evidence>
<protein>
    <recommendedName>
        <fullName evidence="4">EspG family protein</fullName>
    </recommendedName>
</protein>
<evidence type="ECO:0000256" key="1">
    <source>
        <dbReference type="SAM" id="MobiDB-lite"/>
    </source>
</evidence>
<organism evidence="2 3">
    <name type="scientific">Streptomyces typhae</name>
    <dbReference type="NCBI Taxonomy" id="2681492"/>
    <lineage>
        <taxon>Bacteria</taxon>
        <taxon>Bacillati</taxon>
        <taxon>Actinomycetota</taxon>
        <taxon>Actinomycetes</taxon>
        <taxon>Kitasatosporales</taxon>
        <taxon>Streptomycetaceae</taxon>
        <taxon>Streptomyces</taxon>
    </lineage>
</organism>
<dbReference type="Proteomes" id="UP000483802">
    <property type="component" value="Unassembled WGS sequence"/>
</dbReference>
<feature type="compositionally biased region" description="Low complexity" evidence="1">
    <location>
        <begin position="221"/>
        <end position="230"/>
    </location>
</feature>
<dbReference type="AlphaFoldDB" id="A0A6L6X8Q1"/>
<name>A0A6L6X8Q1_9ACTN</name>
<feature type="region of interest" description="Disordered" evidence="1">
    <location>
        <begin position="221"/>
        <end position="246"/>
    </location>
</feature>
<sequence length="246" mass="26663">MPDPTPDLASFATALADELPGTWLSEHTQHQRHTGQSARAEDLWDMNLLAHALAEHTLDQDAVLTREDGMRLYVIARPRRGEEFLIGALAPAGIAPEAFRGVREPDGIAVEDDPFTAAEEVVVDLLPRYDKALAQVRHHADRIAAAQPPDLVVITLSGRDFHVTKPERADAARILIDNGCTYDQTRNVFVLPGEDTARQAQAIQNAAAQLDRLGIGVSIRPAPARPALDTTPPPPPSPITATARAR</sequence>